<dbReference type="InterPro" id="IPR001387">
    <property type="entry name" value="Cro/C1-type_HTH"/>
</dbReference>
<dbReference type="OrthoDB" id="9808239at2"/>
<protein>
    <submittedName>
        <fullName evidence="3">Helix-turn-helix transcriptional regulator</fullName>
    </submittedName>
</protein>
<dbReference type="PANTHER" id="PTHR46558">
    <property type="entry name" value="TRACRIPTIONAL REGULATORY PROTEIN-RELATED-RELATED"/>
    <property type="match status" value="1"/>
</dbReference>
<organism evidence="3 4">
    <name type="scientific">Thermoactinomyces daqus</name>
    <dbReference type="NCBI Taxonomy" id="1329516"/>
    <lineage>
        <taxon>Bacteria</taxon>
        <taxon>Bacillati</taxon>
        <taxon>Bacillota</taxon>
        <taxon>Bacilli</taxon>
        <taxon>Bacillales</taxon>
        <taxon>Thermoactinomycetaceae</taxon>
        <taxon>Thermoactinomyces</taxon>
    </lineage>
</organism>
<dbReference type="AlphaFoldDB" id="A0A7W1XBR0"/>
<dbReference type="SUPFAM" id="SSF47413">
    <property type="entry name" value="lambda repressor-like DNA-binding domains"/>
    <property type="match status" value="1"/>
</dbReference>
<keyword evidence="1" id="KW-0238">DNA-binding</keyword>
<dbReference type="PANTHER" id="PTHR46558:SF4">
    <property type="entry name" value="DNA-BIDING PHAGE PROTEIN"/>
    <property type="match status" value="1"/>
</dbReference>
<reference evidence="3 4" key="1">
    <citation type="submission" date="2020-07" db="EMBL/GenBank/DDBJ databases">
        <authorList>
            <person name="Feng H."/>
        </authorList>
    </citation>
    <scope>NUCLEOTIDE SEQUENCE [LARGE SCALE GENOMIC DNA]</scope>
    <source>
        <strain evidence="4">s-11</strain>
    </source>
</reference>
<dbReference type="InterPro" id="IPR010982">
    <property type="entry name" value="Lambda_DNA-bd_dom_sf"/>
</dbReference>
<dbReference type="Proteomes" id="UP000530514">
    <property type="component" value="Unassembled WGS sequence"/>
</dbReference>
<dbReference type="PROSITE" id="PS50943">
    <property type="entry name" value="HTH_CROC1"/>
    <property type="match status" value="1"/>
</dbReference>
<evidence type="ECO:0000256" key="1">
    <source>
        <dbReference type="ARBA" id="ARBA00023125"/>
    </source>
</evidence>
<accession>A0A7W1XBR0</accession>
<comment type="caution">
    <text evidence="3">The sequence shown here is derived from an EMBL/GenBank/DDBJ whole genome shotgun (WGS) entry which is preliminary data.</text>
</comment>
<sequence length="68" mass="7870">MKNRLRELRKKHNLSQEKLAQLVNVSRQTIISIENGKYNPSLSLAFSLSKVFGCLIEEVFIMEEDKFG</sequence>
<gene>
    <name evidence="3" type="ORF">H1164_12755</name>
</gene>
<feature type="domain" description="HTH cro/C1-type" evidence="2">
    <location>
        <begin position="5"/>
        <end position="59"/>
    </location>
</feature>
<dbReference type="GO" id="GO:0003677">
    <property type="term" value="F:DNA binding"/>
    <property type="evidence" value="ECO:0007669"/>
    <property type="project" value="UniProtKB-KW"/>
</dbReference>
<dbReference type="CDD" id="cd00093">
    <property type="entry name" value="HTH_XRE"/>
    <property type="match status" value="1"/>
</dbReference>
<dbReference type="Gene3D" id="1.10.260.40">
    <property type="entry name" value="lambda repressor-like DNA-binding domains"/>
    <property type="match status" value="1"/>
</dbReference>
<proteinExistence type="predicted"/>
<dbReference type="SMART" id="SM00530">
    <property type="entry name" value="HTH_XRE"/>
    <property type="match status" value="1"/>
</dbReference>
<dbReference type="RefSeq" id="WP_033099897.1">
    <property type="nucleotide sequence ID" value="NZ_JACEIP010000021.1"/>
</dbReference>
<evidence type="ECO:0000259" key="2">
    <source>
        <dbReference type="PROSITE" id="PS50943"/>
    </source>
</evidence>
<evidence type="ECO:0000313" key="3">
    <source>
        <dbReference type="EMBL" id="MBA4543760.1"/>
    </source>
</evidence>
<name>A0A7W1XBR0_9BACL</name>
<dbReference type="EMBL" id="JACEIP010000021">
    <property type="protein sequence ID" value="MBA4543760.1"/>
    <property type="molecule type" value="Genomic_DNA"/>
</dbReference>
<keyword evidence="4" id="KW-1185">Reference proteome</keyword>
<evidence type="ECO:0000313" key="4">
    <source>
        <dbReference type="Proteomes" id="UP000530514"/>
    </source>
</evidence>
<dbReference type="Pfam" id="PF01381">
    <property type="entry name" value="HTH_3"/>
    <property type="match status" value="1"/>
</dbReference>